<protein>
    <submittedName>
        <fullName evidence="1">Uncharacterized protein</fullName>
    </submittedName>
</protein>
<comment type="caution">
    <text evidence="1">The sequence shown here is derived from an EMBL/GenBank/DDBJ whole genome shotgun (WGS) entry which is preliminary data.</text>
</comment>
<evidence type="ECO:0000313" key="2">
    <source>
        <dbReference type="Proteomes" id="UP001320706"/>
    </source>
</evidence>
<accession>A0ACC3SBT3</accession>
<organism evidence="1 2">
    <name type="scientific">Zalaria obscura</name>
    <dbReference type="NCBI Taxonomy" id="2024903"/>
    <lineage>
        <taxon>Eukaryota</taxon>
        <taxon>Fungi</taxon>
        <taxon>Dikarya</taxon>
        <taxon>Ascomycota</taxon>
        <taxon>Pezizomycotina</taxon>
        <taxon>Dothideomycetes</taxon>
        <taxon>Dothideomycetidae</taxon>
        <taxon>Dothideales</taxon>
        <taxon>Zalariaceae</taxon>
        <taxon>Zalaria</taxon>
    </lineage>
</organism>
<dbReference type="EMBL" id="JAMKPW020000022">
    <property type="protein sequence ID" value="KAK8206844.1"/>
    <property type="molecule type" value="Genomic_DNA"/>
</dbReference>
<name>A0ACC3SBT3_9PEZI</name>
<reference evidence="1" key="1">
    <citation type="submission" date="2024-02" db="EMBL/GenBank/DDBJ databases">
        <title>Metagenome Assembled Genome of Zalaria obscura JY119.</title>
        <authorList>
            <person name="Vighnesh L."/>
            <person name="Jagadeeshwari U."/>
            <person name="Venkata Ramana C."/>
            <person name="Sasikala C."/>
        </authorList>
    </citation>
    <scope>NUCLEOTIDE SEQUENCE</scope>
    <source>
        <strain evidence="1">JY119</strain>
    </source>
</reference>
<dbReference type="Proteomes" id="UP001320706">
    <property type="component" value="Unassembled WGS sequence"/>
</dbReference>
<proteinExistence type="predicted"/>
<keyword evidence="2" id="KW-1185">Reference proteome</keyword>
<sequence>MNDILRALGACWEDFLSASETHVDILQEKIFENPADESRAPEIWANTSMWLKVEKVMWIHQDVIKEMEVHLKGLTEAEPQGGWLQGSSTQFDKLAHSVQEDLVNPTTTLNDLLYKSVGIRDSRHSLQLGTSMWRLSWITFIFLPLTFIVGFFGMNVSTFGGAHNTYLSINYYFLAATILMLLVLFLWYFVKHSLAQRRQTPYQRGLYESLFTALSRQHPSLWTEAGAREGVRPKGVISGLKWRLLRRWFRPEKTIRAGQRDLDPDADEGSLGAWRRLQRYLLKRWLRQISTSSALPRPSPAALEAGTAIAIPSAAAPGLVAPGGRIRPVQVQDENSVLMELVGMSNVVAVAEGEPPALDMVRNMARGLGEGRRGESTSSRRESGVMVEEMEFSDEEGKEEGDGKVDEG</sequence>
<evidence type="ECO:0000313" key="1">
    <source>
        <dbReference type="EMBL" id="KAK8206844.1"/>
    </source>
</evidence>
<gene>
    <name evidence="1" type="ORF">M8818_004679</name>
</gene>